<organism evidence="4 5">
    <name type="scientific">Hydrogenophaga bisanensis</name>
    <dbReference type="NCBI Taxonomy" id="439611"/>
    <lineage>
        <taxon>Bacteria</taxon>
        <taxon>Pseudomonadati</taxon>
        <taxon>Pseudomonadota</taxon>
        <taxon>Betaproteobacteria</taxon>
        <taxon>Burkholderiales</taxon>
        <taxon>Comamonadaceae</taxon>
        <taxon>Hydrogenophaga</taxon>
    </lineage>
</organism>
<evidence type="ECO:0000313" key="5">
    <source>
        <dbReference type="Proteomes" id="UP001596495"/>
    </source>
</evidence>
<protein>
    <submittedName>
        <fullName evidence="4">D-amino acid dehydrogenase</fullName>
        <ecNumber evidence="4">1.4.99.-</ecNumber>
    </submittedName>
</protein>
<gene>
    <name evidence="4" type="ORF">ACFQNJ_01075</name>
</gene>
<reference evidence="5" key="1">
    <citation type="journal article" date="2019" name="Int. J. Syst. Evol. Microbiol.">
        <title>The Global Catalogue of Microorganisms (GCM) 10K type strain sequencing project: providing services to taxonomists for standard genome sequencing and annotation.</title>
        <authorList>
            <consortium name="The Broad Institute Genomics Platform"/>
            <consortium name="The Broad Institute Genome Sequencing Center for Infectious Disease"/>
            <person name="Wu L."/>
            <person name="Ma J."/>
        </authorList>
    </citation>
    <scope>NUCLEOTIDE SEQUENCE [LARGE SCALE GENOMIC DNA]</scope>
    <source>
        <strain evidence="5">CCUG 54518</strain>
    </source>
</reference>
<dbReference type="RefSeq" id="WP_382253164.1">
    <property type="nucleotide sequence ID" value="NZ_JBHTBX010000001.1"/>
</dbReference>
<dbReference type="Gene3D" id="3.50.50.60">
    <property type="entry name" value="FAD/NAD(P)-binding domain"/>
    <property type="match status" value="2"/>
</dbReference>
<dbReference type="EC" id="1.4.99.-" evidence="4"/>
<comment type="similarity">
    <text evidence="1">Belongs to the DadA oxidoreductase family.</text>
</comment>
<feature type="domain" description="FAD dependent oxidoreductase" evidence="3">
    <location>
        <begin position="9"/>
        <end position="406"/>
    </location>
</feature>
<dbReference type="PANTHER" id="PTHR13847">
    <property type="entry name" value="SARCOSINE DEHYDROGENASE-RELATED"/>
    <property type="match status" value="1"/>
</dbReference>
<dbReference type="InterPro" id="IPR006076">
    <property type="entry name" value="FAD-dep_OxRdtase"/>
</dbReference>
<evidence type="ECO:0000313" key="4">
    <source>
        <dbReference type="EMBL" id="MFC7433096.1"/>
    </source>
</evidence>
<name>A0ABW2R3U5_9BURK</name>
<dbReference type="SUPFAM" id="SSF54373">
    <property type="entry name" value="FAD-linked reductases, C-terminal domain"/>
    <property type="match status" value="1"/>
</dbReference>
<dbReference type="PANTHER" id="PTHR13847:SF280">
    <property type="entry name" value="D-AMINO ACID DEHYDROGENASE"/>
    <property type="match status" value="1"/>
</dbReference>
<dbReference type="InterPro" id="IPR036188">
    <property type="entry name" value="FAD/NAD-bd_sf"/>
</dbReference>
<dbReference type="Gene3D" id="3.30.9.10">
    <property type="entry name" value="D-Amino Acid Oxidase, subunit A, domain 2"/>
    <property type="match status" value="1"/>
</dbReference>
<keyword evidence="5" id="KW-1185">Reference proteome</keyword>
<comment type="caution">
    <text evidence="4">The sequence shown here is derived from an EMBL/GenBank/DDBJ whole genome shotgun (WGS) entry which is preliminary data.</text>
</comment>
<dbReference type="Pfam" id="PF01266">
    <property type="entry name" value="DAO"/>
    <property type="match status" value="1"/>
</dbReference>
<accession>A0ABW2R3U5</accession>
<sequence length="413" mass="43892">MNASSSPGHVVVIGAGIVGLSTAWQLQRDGWQVTVIDREQPGAGASGGNGAQLSYSYVQPLADPSIWRQLPKLLLADDSPLKFRLQMDPHQWSWGMRFLAACRTGVSRDTTARLLALAAESRQAFEAMLAQEELSCDFSTTGKLVVYPDAASFDSARRQLDLQRALGGQAQAALSPSQCVDVEPALAHYAQRFAGGIHTPSECAADCLKVCLGLYERLKARGVRFELNRQVTRLLKRGDRVVAAVTDAGEMAADAFVLAAGTSSARLGRALGLDVPVYPLKGYSVTLPVGDTPGQAPKVSVTDIARKVVFARLGDRLRVAGMAELVGENRQVTAERIDSLLATTRDVFPQVDTSADAAPWAGLRPATPTGLPLVGRVADAPVNLMLNAGHGALGFTLAFGSAARLARELRRPA</sequence>
<evidence type="ECO:0000259" key="3">
    <source>
        <dbReference type="Pfam" id="PF01266"/>
    </source>
</evidence>
<dbReference type="GO" id="GO:0016491">
    <property type="term" value="F:oxidoreductase activity"/>
    <property type="evidence" value="ECO:0007669"/>
    <property type="project" value="UniProtKB-KW"/>
</dbReference>
<dbReference type="NCBIfam" id="NF001933">
    <property type="entry name" value="PRK00711.1"/>
    <property type="match status" value="1"/>
</dbReference>
<dbReference type="EMBL" id="JBHTBX010000001">
    <property type="protein sequence ID" value="MFC7433096.1"/>
    <property type="molecule type" value="Genomic_DNA"/>
</dbReference>
<dbReference type="SUPFAM" id="SSF51905">
    <property type="entry name" value="FAD/NAD(P)-binding domain"/>
    <property type="match status" value="1"/>
</dbReference>
<dbReference type="Proteomes" id="UP001596495">
    <property type="component" value="Unassembled WGS sequence"/>
</dbReference>
<evidence type="ECO:0000256" key="2">
    <source>
        <dbReference type="ARBA" id="ARBA00023002"/>
    </source>
</evidence>
<keyword evidence="2 4" id="KW-0560">Oxidoreductase</keyword>
<proteinExistence type="inferred from homology"/>
<evidence type="ECO:0000256" key="1">
    <source>
        <dbReference type="ARBA" id="ARBA00009410"/>
    </source>
</evidence>